<proteinExistence type="inferred from homology"/>
<evidence type="ECO:0000313" key="3">
    <source>
        <dbReference type="EMBL" id="MBB5222353.1"/>
    </source>
</evidence>
<dbReference type="Gene3D" id="3.60.15.10">
    <property type="entry name" value="Ribonuclease Z/Hydroxyacylglutathione hydrolase-like"/>
    <property type="match status" value="1"/>
</dbReference>
<dbReference type="RefSeq" id="WP_184149046.1">
    <property type="nucleotide sequence ID" value="NZ_JACHFM010000002.1"/>
</dbReference>
<dbReference type="GO" id="GO:0017001">
    <property type="term" value="P:antibiotic catabolic process"/>
    <property type="evidence" value="ECO:0007669"/>
    <property type="project" value="UniProtKB-ARBA"/>
</dbReference>
<name>A0A840SSP4_9RHOB</name>
<dbReference type="Proteomes" id="UP000549457">
    <property type="component" value="Unassembled WGS sequence"/>
</dbReference>
<evidence type="ECO:0000259" key="2">
    <source>
        <dbReference type="SMART" id="SM00849"/>
    </source>
</evidence>
<protein>
    <submittedName>
        <fullName evidence="3">Quinoprotein relay system zinc metallohydrolase 2</fullName>
    </submittedName>
</protein>
<dbReference type="InterPro" id="IPR036866">
    <property type="entry name" value="RibonucZ/Hydroxyglut_hydro"/>
</dbReference>
<feature type="domain" description="Metallo-beta-lactamase" evidence="2">
    <location>
        <begin position="84"/>
        <end position="268"/>
    </location>
</feature>
<dbReference type="InterPro" id="IPR030829">
    <property type="entry name" value="SoxH-rel_PQQ_2"/>
</dbReference>
<dbReference type="SUPFAM" id="SSF56281">
    <property type="entry name" value="Metallo-hydrolase/oxidoreductase"/>
    <property type="match status" value="1"/>
</dbReference>
<dbReference type="InterPro" id="IPR001279">
    <property type="entry name" value="Metallo-B-lactamas"/>
</dbReference>
<dbReference type="EMBL" id="JACHFM010000002">
    <property type="protein sequence ID" value="MBB5222353.1"/>
    <property type="molecule type" value="Genomic_DNA"/>
</dbReference>
<reference evidence="3 4" key="1">
    <citation type="submission" date="2020-08" db="EMBL/GenBank/DDBJ databases">
        <title>Genomic Encyclopedia of Type Strains, Phase IV (KMG-IV): sequencing the most valuable type-strain genomes for metagenomic binning, comparative biology and taxonomic classification.</title>
        <authorList>
            <person name="Goeker M."/>
        </authorList>
    </citation>
    <scope>NUCLEOTIDE SEQUENCE [LARGE SCALE GENOMIC DNA]</scope>
    <source>
        <strain evidence="3 4">DSM 101730</strain>
    </source>
</reference>
<organism evidence="3 4">
    <name type="scientific">Amaricoccus macauensis</name>
    <dbReference type="NCBI Taxonomy" id="57001"/>
    <lineage>
        <taxon>Bacteria</taxon>
        <taxon>Pseudomonadati</taxon>
        <taxon>Pseudomonadota</taxon>
        <taxon>Alphaproteobacteria</taxon>
        <taxon>Rhodobacterales</taxon>
        <taxon>Paracoccaceae</taxon>
        <taxon>Amaricoccus</taxon>
    </lineage>
</organism>
<dbReference type="InterPro" id="IPR050855">
    <property type="entry name" value="NDM-1-like"/>
</dbReference>
<comment type="similarity">
    <text evidence="1">Belongs to the metallo-beta-lactamase superfamily. Class-B beta-lactamase family.</text>
</comment>
<gene>
    <name evidence="3" type="ORF">HNP73_002289</name>
</gene>
<dbReference type="CDD" id="cd16282">
    <property type="entry name" value="metallo-hydrolase-like_MBL-fold"/>
    <property type="match status" value="1"/>
</dbReference>
<keyword evidence="3" id="KW-0378">Hydrolase</keyword>
<dbReference type="Pfam" id="PF00753">
    <property type="entry name" value="Lactamase_B"/>
    <property type="match status" value="1"/>
</dbReference>
<dbReference type="PANTHER" id="PTHR42951">
    <property type="entry name" value="METALLO-BETA-LACTAMASE DOMAIN-CONTAINING"/>
    <property type="match status" value="1"/>
</dbReference>
<evidence type="ECO:0000256" key="1">
    <source>
        <dbReference type="ARBA" id="ARBA00005250"/>
    </source>
</evidence>
<dbReference type="NCBIfam" id="TIGR04559">
    <property type="entry name" value="SoxH_rel_PQQ_2"/>
    <property type="match status" value="1"/>
</dbReference>
<comment type="caution">
    <text evidence="3">The sequence shown here is derived from an EMBL/GenBank/DDBJ whole genome shotgun (WGS) entry which is preliminary data.</text>
</comment>
<dbReference type="SMART" id="SM00849">
    <property type="entry name" value="Lactamase_B"/>
    <property type="match status" value="1"/>
</dbReference>
<keyword evidence="4" id="KW-1185">Reference proteome</keyword>
<dbReference type="GO" id="GO:0016787">
    <property type="term" value="F:hydrolase activity"/>
    <property type="evidence" value="ECO:0007669"/>
    <property type="project" value="UniProtKB-KW"/>
</dbReference>
<dbReference type="PANTHER" id="PTHR42951:SF4">
    <property type="entry name" value="ACYL-COENZYME A THIOESTERASE MBLAC2"/>
    <property type="match status" value="1"/>
</dbReference>
<evidence type="ECO:0000313" key="4">
    <source>
        <dbReference type="Proteomes" id="UP000549457"/>
    </source>
</evidence>
<accession>A0A840SSP4</accession>
<sequence length="339" mass="35173">MIGLLASLCLAAAPGICAERLLPGDCDPDRAAAWTAAHPGLTLRGSRCAEAGDVPALTVEQVAPGVFVHTGEVALASPENRGDIANLGFVIGETAVAVIDAGNTRAIGEALYGAIRARTALPVRWLVLTHMHPDHVFGSEVFREAGAEILASDRLPAALGARAESYTDALTRQVGPEAALGSSLVLPDRTIPATETLDLGGRTLTLATHPTAHTDNDLTARDSATGTWFLGDLVFDHHAPSLDGSAPGWITVLASLASQPAARVVPGHGRPALDWPAGAAPTAAYLEALVRETRAALDAGESLGTASAHVGSDLADGWQLFDDFNARNATAAYRELEWE</sequence>
<dbReference type="AlphaFoldDB" id="A0A840SSP4"/>